<sequence length="72" mass="8105">MNLKKLELKFLNEENRTVTLTLDEPVEPADPALINSVMDTILLENCFTTSGGDLVAKKEARIVERNVFDVEI</sequence>
<keyword evidence="2" id="KW-1185">Reference proteome</keyword>
<dbReference type="Pfam" id="PF11148">
    <property type="entry name" value="DUF2922"/>
    <property type="match status" value="1"/>
</dbReference>
<dbReference type="Proteomes" id="UP000007397">
    <property type="component" value="Chromosome"/>
</dbReference>
<protein>
    <recommendedName>
        <fullName evidence="3">DUF2922 family protein</fullName>
    </recommendedName>
</protein>
<organism evidence="1 2">
    <name type="scientific">Halobacillus halophilus (strain ATCC 35676 / DSM 2266 / JCM 20832 / KCTC 3685 / LMG 17431 / NBRC 102448 / NCIMB 2269)</name>
    <name type="common">Sporosarcina halophila</name>
    <dbReference type="NCBI Taxonomy" id="866895"/>
    <lineage>
        <taxon>Bacteria</taxon>
        <taxon>Bacillati</taxon>
        <taxon>Bacillota</taxon>
        <taxon>Bacilli</taxon>
        <taxon>Bacillales</taxon>
        <taxon>Bacillaceae</taxon>
        <taxon>Halobacillus</taxon>
    </lineage>
</organism>
<reference evidence="1 2" key="1">
    <citation type="journal article" date="2013" name="Environ. Microbiol.">
        <title>Chloride and organic osmolytes: a hybrid strategy to cope with elevated salinities by the moderately halophilic, chloride-dependent bacterium Halobacillus halophilus.</title>
        <authorList>
            <person name="Saum S.H."/>
            <person name="Pfeiffer F."/>
            <person name="Palm P."/>
            <person name="Rampp M."/>
            <person name="Schuster S.C."/>
            <person name="Muller V."/>
            <person name="Oesterhelt D."/>
        </authorList>
    </citation>
    <scope>NUCLEOTIDE SEQUENCE [LARGE SCALE GENOMIC DNA]</scope>
    <source>
        <strain evidence="2">ATCC 35676 / DSM 2266 / JCM 20832 / KCTC 3685 / LMG 17431 / NBRC 102448 / NCIMB 2269</strain>
    </source>
</reference>
<dbReference type="AlphaFoldDB" id="I0JLU7"/>
<evidence type="ECO:0000313" key="1">
    <source>
        <dbReference type="EMBL" id="CCG45117.1"/>
    </source>
</evidence>
<dbReference type="eggNOG" id="ENOG5033A2M">
    <property type="taxonomic scope" value="Bacteria"/>
</dbReference>
<dbReference type="STRING" id="866895.HBHAL_2769"/>
<dbReference type="InterPro" id="IPR021321">
    <property type="entry name" value="DUF2922"/>
</dbReference>
<dbReference type="PATRIC" id="fig|866895.3.peg.1786"/>
<accession>I0JLU7</accession>
<evidence type="ECO:0000313" key="2">
    <source>
        <dbReference type="Proteomes" id="UP000007397"/>
    </source>
</evidence>
<proteinExistence type="predicted"/>
<dbReference type="HOGENOM" id="CLU_181401_4_2_9"/>
<evidence type="ECO:0008006" key="3">
    <source>
        <dbReference type="Google" id="ProtNLM"/>
    </source>
</evidence>
<dbReference type="KEGG" id="hhd:HBHAL_2769"/>
<name>I0JLU7_HALH3</name>
<dbReference type="EMBL" id="HE717023">
    <property type="protein sequence ID" value="CCG45117.1"/>
    <property type="molecule type" value="Genomic_DNA"/>
</dbReference>
<gene>
    <name evidence="1" type="ordered locus">HBHAL_2769</name>
</gene>